<evidence type="ECO:0000313" key="2">
    <source>
        <dbReference type="Proteomes" id="UP000620124"/>
    </source>
</evidence>
<protein>
    <submittedName>
        <fullName evidence="1">Uncharacterized protein</fullName>
    </submittedName>
</protein>
<organism evidence="1 2">
    <name type="scientific">Mycena venus</name>
    <dbReference type="NCBI Taxonomy" id="2733690"/>
    <lineage>
        <taxon>Eukaryota</taxon>
        <taxon>Fungi</taxon>
        <taxon>Dikarya</taxon>
        <taxon>Basidiomycota</taxon>
        <taxon>Agaricomycotina</taxon>
        <taxon>Agaricomycetes</taxon>
        <taxon>Agaricomycetidae</taxon>
        <taxon>Agaricales</taxon>
        <taxon>Marasmiineae</taxon>
        <taxon>Mycenaceae</taxon>
        <taxon>Mycena</taxon>
    </lineage>
</organism>
<proteinExistence type="predicted"/>
<accession>A0A8H6YVM2</accession>
<keyword evidence="2" id="KW-1185">Reference proteome</keyword>
<name>A0A8H6YVM2_9AGAR</name>
<gene>
    <name evidence="1" type="ORF">MVEN_00447500</name>
</gene>
<evidence type="ECO:0000313" key="1">
    <source>
        <dbReference type="EMBL" id="KAF7365737.1"/>
    </source>
</evidence>
<dbReference type="AlphaFoldDB" id="A0A8H6YVM2"/>
<reference evidence="1" key="1">
    <citation type="submission" date="2020-05" db="EMBL/GenBank/DDBJ databases">
        <title>Mycena genomes resolve the evolution of fungal bioluminescence.</title>
        <authorList>
            <person name="Tsai I.J."/>
        </authorList>
    </citation>
    <scope>NUCLEOTIDE SEQUENCE</scope>
    <source>
        <strain evidence="1">CCC161011</strain>
    </source>
</reference>
<dbReference type="EMBL" id="JACAZI010000003">
    <property type="protein sequence ID" value="KAF7365737.1"/>
    <property type="molecule type" value="Genomic_DNA"/>
</dbReference>
<dbReference type="Proteomes" id="UP000620124">
    <property type="component" value="Unassembled WGS sequence"/>
</dbReference>
<comment type="caution">
    <text evidence="1">The sequence shown here is derived from an EMBL/GenBank/DDBJ whole genome shotgun (WGS) entry which is preliminary data.</text>
</comment>
<sequence>MDAEVYCRNDALLRRLCSFWRPDEPVQIPRPLINYLSGRNSDAALRKLLESKSITVRLWCSFPATLSRGPSAMEAAVHTALWNVAFITLDNTIYSTSQLEDVLEALQTVTPTSVVVLCAIAMIKSRLIDIVYFQHPTLKDQLPPLRHSLLPAETTFPHPEFLDGEVTPTTLLPMDMEGPLDPAQQGLRNRIIEAKIALIAELLEGIGIGSNFDLHKVSETLRLLFASVPIPCGEIHQSHQTRLANGMNNLRLVPESNQLLNPIVESNIFEYYYQAACCWTSDEDRDDTYVDPVLPGYPWLDCSACTQIMASLEKASHPRAATIHTGIGRWGLGLL</sequence>